<evidence type="ECO:0000313" key="1">
    <source>
        <dbReference type="EMBL" id="CEK84179.1"/>
    </source>
</evidence>
<dbReference type="EMBL" id="HACG01037314">
    <property type="protein sequence ID" value="CEK84179.1"/>
    <property type="molecule type" value="Transcribed_RNA"/>
</dbReference>
<sequence length="53" mass="6240">MSCRHWIEHILRRPERNVTISSSFLGFAGKLKKERLKSFPYVLLTLLLWLSPA</sequence>
<organism evidence="1">
    <name type="scientific">Arion vulgaris</name>
    <dbReference type="NCBI Taxonomy" id="1028688"/>
    <lineage>
        <taxon>Eukaryota</taxon>
        <taxon>Metazoa</taxon>
        <taxon>Spiralia</taxon>
        <taxon>Lophotrochozoa</taxon>
        <taxon>Mollusca</taxon>
        <taxon>Gastropoda</taxon>
        <taxon>Heterobranchia</taxon>
        <taxon>Euthyneura</taxon>
        <taxon>Panpulmonata</taxon>
        <taxon>Eupulmonata</taxon>
        <taxon>Stylommatophora</taxon>
        <taxon>Helicina</taxon>
        <taxon>Arionoidea</taxon>
        <taxon>Arionidae</taxon>
        <taxon>Arion</taxon>
    </lineage>
</organism>
<accession>A0A0B7AT13</accession>
<dbReference type="AlphaFoldDB" id="A0A0B7AT13"/>
<name>A0A0B7AT13_9EUPU</name>
<proteinExistence type="predicted"/>
<gene>
    <name evidence="1" type="primary">ORF141150</name>
</gene>
<reference evidence="1" key="1">
    <citation type="submission" date="2014-12" db="EMBL/GenBank/DDBJ databases">
        <title>Insight into the proteome of Arion vulgaris.</title>
        <authorList>
            <person name="Aradska J."/>
            <person name="Bulat T."/>
            <person name="Smidak R."/>
            <person name="Sarate P."/>
            <person name="Gangsoo J."/>
            <person name="Sialana F."/>
            <person name="Bilban M."/>
            <person name="Lubec G."/>
        </authorList>
    </citation>
    <scope>NUCLEOTIDE SEQUENCE</scope>
    <source>
        <tissue evidence="1">Skin</tissue>
    </source>
</reference>
<protein>
    <submittedName>
        <fullName evidence="1">Uncharacterized protein</fullName>
    </submittedName>
</protein>